<dbReference type="RefSeq" id="WP_167657170.1">
    <property type="nucleotide sequence ID" value="NZ_SPNC01000280.1"/>
</dbReference>
<evidence type="ECO:0000256" key="1">
    <source>
        <dbReference type="SAM" id="MobiDB-lite"/>
    </source>
</evidence>
<dbReference type="AlphaFoldDB" id="A0A4Y8WM93"/>
<feature type="domain" description="Transposase IS66 central" evidence="2">
    <location>
        <begin position="134"/>
        <end position="327"/>
    </location>
</feature>
<dbReference type="Pfam" id="PF03050">
    <property type="entry name" value="DDE_Tnp_IS66"/>
    <property type="match status" value="1"/>
</dbReference>
<feature type="non-terminal residue" evidence="3">
    <location>
        <position position="1"/>
    </location>
</feature>
<evidence type="ECO:0000313" key="4">
    <source>
        <dbReference type="Proteomes" id="UP000297225"/>
    </source>
</evidence>
<comment type="caution">
    <text evidence="3">The sequence shown here is derived from an EMBL/GenBank/DDBJ whole genome shotgun (WGS) entry which is preliminary data.</text>
</comment>
<protein>
    <submittedName>
        <fullName evidence="3">IS66 family transposase</fullName>
    </submittedName>
</protein>
<dbReference type="PANTHER" id="PTHR33678">
    <property type="entry name" value="BLL1576 PROTEIN"/>
    <property type="match status" value="1"/>
</dbReference>
<organism evidence="3 4">
    <name type="scientific">Porphyromonas levii</name>
    <dbReference type="NCBI Taxonomy" id="28114"/>
    <lineage>
        <taxon>Bacteria</taxon>
        <taxon>Pseudomonadati</taxon>
        <taxon>Bacteroidota</taxon>
        <taxon>Bacteroidia</taxon>
        <taxon>Bacteroidales</taxon>
        <taxon>Porphyromonadaceae</taxon>
        <taxon>Porphyromonas</taxon>
    </lineage>
</organism>
<dbReference type="Proteomes" id="UP000297225">
    <property type="component" value="Unassembled WGS sequence"/>
</dbReference>
<feature type="region of interest" description="Disordered" evidence="1">
    <location>
        <begin position="34"/>
        <end position="54"/>
    </location>
</feature>
<proteinExistence type="predicted"/>
<dbReference type="NCBIfam" id="NF033517">
    <property type="entry name" value="transpos_IS66"/>
    <property type="match status" value="1"/>
</dbReference>
<sequence length="334" mass="38457">PKTNMMGWLFSSDWEVECLEAEKGVAPIQDELARKDKELKSKKTSEKRERKPRDLMVDLSTPVTMINHEPEGIDPEKHIKIGERRKDILQLKPCQFYIERHIYPVYKDKNDTYLDNATILRAPIDVENASGVKLGNTIYATFMVDKFRHHLPESRQIKRYKELGVELSKSTISRGIADISFQLAPLYDALVQKVLKSSYLQMDESTMRIRDNKGKTRKGYVWAARSMDYPGVFFYYDNGSRSATTLLSILKDYQGALQSDGYAAYSQYEQKEGVTPLACMAHVRRKFEQASKEGDKRADDMLKQIGLLYTLEAQLKEEKAPPDKIHSERMRLAA</sequence>
<name>A0A4Y8WM93_9PORP</name>
<gene>
    <name evidence="3" type="ORF">E4P47_09850</name>
</gene>
<evidence type="ECO:0000313" key="3">
    <source>
        <dbReference type="EMBL" id="TFH93872.1"/>
    </source>
</evidence>
<feature type="non-terminal residue" evidence="3">
    <location>
        <position position="334"/>
    </location>
</feature>
<accession>A0A4Y8WM93</accession>
<reference evidence="3 4" key="1">
    <citation type="submission" date="2019-03" db="EMBL/GenBank/DDBJ databases">
        <title>Porphyromonas levii Isolated from the Uterus of Dairy Cows.</title>
        <authorList>
            <person name="Francis A.M."/>
        </authorList>
    </citation>
    <scope>NUCLEOTIDE SEQUENCE [LARGE SCALE GENOMIC DNA]</scope>
    <source>
        <strain evidence="3 4">AF5678</strain>
    </source>
</reference>
<evidence type="ECO:0000259" key="2">
    <source>
        <dbReference type="Pfam" id="PF03050"/>
    </source>
</evidence>
<keyword evidence="4" id="KW-1185">Reference proteome</keyword>
<dbReference type="PANTHER" id="PTHR33678:SF1">
    <property type="entry name" value="BLL1576 PROTEIN"/>
    <property type="match status" value="1"/>
</dbReference>
<dbReference type="EMBL" id="SPNC01000280">
    <property type="protein sequence ID" value="TFH93872.1"/>
    <property type="molecule type" value="Genomic_DNA"/>
</dbReference>
<dbReference type="InterPro" id="IPR004291">
    <property type="entry name" value="Transposase_IS66_central"/>
</dbReference>
<dbReference type="InterPro" id="IPR052344">
    <property type="entry name" value="Transposase-related"/>
</dbReference>